<protein>
    <submittedName>
        <fullName evidence="1">Uncharacterized protein</fullName>
    </submittedName>
</protein>
<gene>
    <name evidence="1" type="ORF">SAMN05444008_101249</name>
</gene>
<sequence length="89" mass="10074">MQTFSKPEVLKGQPQTHLPSQLHSIYQYAEQALGIVIRLVEADGAYQIGKFCLLMACWGKSLRFTNKKALVKTKAEPKLIAYPNKHDKD</sequence>
<evidence type="ECO:0000313" key="2">
    <source>
        <dbReference type="Proteomes" id="UP000184368"/>
    </source>
</evidence>
<dbReference type="EMBL" id="FQUO01000001">
    <property type="protein sequence ID" value="SHE36261.1"/>
    <property type="molecule type" value="Genomic_DNA"/>
</dbReference>
<dbReference type="Proteomes" id="UP000184368">
    <property type="component" value="Unassembled WGS sequence"/>
</dbReference>
<keyword evidence="2" id="KW-1185">Reference proteome</keyword>
<dbReference type="AlphaFoldDB" id="A0A1M4SVP9"/>
<reference evidence="1 2" key="1">
    <citation type="submission" date="2016-11" db="EMBL/GenBank/DDBJ databases">
        <authorList>
            <person name="Jaros S."/>
            <person name="Januszkiewicz K."/>
            <person name="Wedrychowicz H."/>
        </authorList>
    </citation>
    <scope>NUCLEOTIDE SEQUENCE [LARGE SCALE GENOMIC DNA]</scope>
    <source>
        <strain evidence="1 2">DSM 26897</strain>
    </source>
</reference>
<evidence type="ECO:0000313" key="1">
    <source>
        <dbReference type="EMBL" id="SHE36261.1"/>
    </source>
</evidence>
<dbReference type="RefSeq" id="WP_073039217.1">
    <property type="nucleotide sequence ID" value="NZ_FQUO01000001.1"/>
</dbReference>
<name>A0A1M4SVP9_9BACT</name>
<proteinExistence type="predicted"/>
<accession>A0A1M4SVP9</accession>
<organism evidence="1 2">
    <name type="scientific">Cnuella takakiae</name>
    <dbReference type="NCBI Taxonomy" id="1302690"/>
    <lineage>
        <taxon>Bacteria</taxon>
        <taxon>Pseudomonadati</taxon>
        <taxon>Bacteroidota</taxon>
        <taxon>Chitinophagia</taxon>
        <taxon>Chitinophagales</taxon>
        <taxon>Chitinophagaceae</taxon>
        <taxon>Cnuella</taxon>
    </lineage>
</organism>